<dbReference type="Proteomes" id="UP000249590">
    <property type="component" value="Unassembled WGS sequence"/>
</dbReference>
<evidence type="ECO:0000256" key="6">
    <source>
        <dbReference type="ARBA" id="ARBA00022741"/>
    </source>
</evidence>
<comment type="subcellular location">
    <subcellularLocation>
        <location evidence="2">Membrane</location>
    </subcellularLocation>
</comment>
<comment type="caution">
    <text evidence="16">The sequence shown here is derived from an EMBL/GenBank/DDBJ whole genome shotgun (WGS) entry which is preliminary data.</text>
</comment>
<dbReference type="SUPFAM" id="SSF55874">
    <property type="entry name" value="ATPase domain of HSP90 chaperone/DNA topoisomerase II/histidine kinase"/>
    <property type="match status" value="1"/>
</dbReference>
<keyword evidence="8" id="KW-0067">ATP-binding</keyword>
<dbReference type="InterPro" id="IPR000014">
    <property type="entry name" value="PAS"/>
</dbReference>
<dbReference type="GO" id="GO:0005524">
    <property type="term" value="F:ATP binding"/>
    <property type="evidence" value="ECO:0007669"/>
    <property type="project" value="UniProtKB-KW"/>
</dbReference>
<reference evidence="16 17" key="1">
    <citation type="submission" date="2018-05" db="EMBL/GenBank/DDBJ databases">
        <title>Acuticoccus sediminis sp. nov., isolated from deep-sea sediment of Indian Ocean.</title>
        <authorList>
            <person name="Liu X."/>
            <person name="Lai Q."/>
            <person name="Du Y."/>
            <person name="Sun F."/>
            <person name="Zhang X."/>
            <person name="Wang S."/>
            <person name="Shao Z."/>
        </authorList>
    </citation>
    <scope>NUCLEOTIDE SEQUENCE [LARGE SCALE GENOMIC DNA]</scope>
    <source>
        <strain evidence="16 17">PTG4-2</strain>
    </source>
</reference>
<dbReference type="InterPro" id="IPR003594">
    <property type="entry name" value="HATPase_dom"/>
</dbReference>
<dbReference type="InterPro" id="IPR036097">
    <property type="entry name" value="HisK_dim/P_sf"/>
</dbReference>
<evidence type="ECO:0000259" key="15">
    <source>
        <dbReference type="PROSITE" id="PS50885"/>
    </source>
</evidence>
<sequence length="963" mass="106203">MGWAGFGTIFPRRNSLAARTLARVATRIAIVVLIGAVITSYKVHSGLESEAVAGLERYALERRARESQVLLEAEDGVAMFAREYRAAYLRTADDGDRFSALFAAGENGATRTRPEVFESDAVSGFIGRRVRIDDDTRRTLLAGYEVLQRFAPAWRNRFANAYVVTPQNAVLMFWPGRSWAAEGSEWGIYGKIDLIQGGTSPSAATEDERDHPHWSRLYFDYGMNEWVVSVTQAVWDGDRYVALVGHDLLLAELIERVVSEDKSGIYNLLFDPEGNLLAHPRFMEAIQASGGALPVRETEDEHLKAVFQSAARLAPTSGIAELIGHNEIIAASVLNGTGWYLVTIFPKAIINSQAQWIGWLVLALGFGALLIELSILSTMLSRHVGEPLAALVRTADKLRLGRSEAEGALTELDPERPDELGTLSRAFRGMARALEKREADLSSGNAELTRLAAELRRELAERERAESELARQRDFEALLNSVDHGVLFLDANLNVRTANPAYRRIWQTPADFYDVPRTLRDDMEQSRNQGLYIQSDEVWPAWREKRIERVKAGDIPAYELELSNGTVLEYQCIALPDGGRMLTYYDITALKNSASRLRTFLHGMEASMDGMALADSAGCYRWVNESHARVYGFAREEMIGISWTELYDQSELKRFQEDIMPALSSARTWRGEATGRRSDGSLFPQDLSLSVTEDGGIVCVVRDVTERKTRERALDRALAEAESSNAAKSRFLAAMSHELRTPLNAVIGFARIVHRKTEGMIPQRQAENLEKIQLSGEHLLKLINEILDLSKIEAGRMDVAVAPYSPAGIVEECMRTIEPMVATGVKLVSEIDAAPPEAIGDAAKLRQILTNLLSNAARHTEQGQITVTAASHKGNLRLTVADTGPGIPEEFRGLIFEEFGQVGGPHGRPSGGTGLGLTISRRLARLMGGDLRVRSTVGAGSTFIVDLPLQMRGAVDDVVEVAS</sequence>
<dbReference type="SMART" id="SM00304">
    <property type="entry name" value="HAMP"/>
    <property type="match status" value="1"/>
</dbReference>
<protein>
    <recommendedName>
        <fullName evidence="3">histidine kinase</fullName>
        <ecNumber evidence="3">2.7.13.3</ecNumber>
    </recommendedName>
</protein>
<dbReference type="Gene3D" id="6.10.340.10">
    <property type="match status" value="1"/>
</dbReference>
<dbReference type="PANTHER" id="PTHR43047">
    <property type="entry name" value="TWO-COMPONENT HISTIDINE PROTEIN KINASE"/>
    <property type="match status" value="1"/>
</dbReference>
<evidence type="ECO:0000256" key="10">
    <source>
        <dbReference type="ARBA" id="ARBA00023136"/>
    </source>
</evidence>
<keyword evidence="7" id="KW-0418">Kinase</keyword>
<dbReference type="Gene3D" id="1.10.287.130">
    <property type="match status" value="1"/>
</dbReference>
<evidence type="ECO:0000256" key="3">
    <source>
        <dbReference type="ARBA" id="ARBA00012438"/>
    </source>
</evidence>
<dbReference type="Pfam" id="PF00672">
    <property type="entry name" value="HAMP"/>
    <property type="match status" value="1"/>
</dbReference>
<feature type="transmembrane region" description="Helical" evidence="12">
    <location>
        <begin position="356"/>
        <end position="376"/>
    </location>
</feature>
<dbReference type="PROSITE" id="PS50109">
    <property type="entry name" value="HIS_KIN"/>
    <property type="match status" value="1"/>
</dbReference>
<dbReference type="CDD" id="cd06225">
    <property type="entry name" value="HAMP"/>
    <property type="match status" value="1"/>
</dbReference>
<dbReference type="GO" id="GO:0000155">
    <property type="term" value="F:phosphorelay sensor kinase activity"/>
    <property type="evidence" value="ECO:0007669"/>
    <property type="project" value="InterPro"/>
</dbReference>
<dbReference type="SMART" id="SM00387">
    <property type="entry name" value="HATPase_c"/>
    <property type="match status" value="1"/>
</dbReference>
<dbReference type="SMART" id="SM00388">
    <property type="entry name" value="HisKA"/>
    <property type="match status" value="1"/>
</dbReference>
<evidence type="ECO:0000313" key="16">
    <source>
        <dbReference type="EMBL" id="RAH99011.1"/>
    </source>
</evidence>
<evidence type="ECO:0000313" key="17">
    <source>
        <dbReference type="Proteomes" id="UP000249590"/>
    </source>
</evidence>
<dbReference type="SUPFAM" id="SSF47384">
    <property type="entry name" value="Homodimeric domain of signal transducing histidine kinase"/>
    <property type="match status" value="1"/>
</dbReference>
<dbReference type="InterPro" id="IPR036890">
    <property type="entry name" value="HATPase_C_sf"/>
</dbReference>
<keyword evidence="17" id="KW-1185">Reference proteome</keyword>
<evidence type="ECO:0000256" key="9">
    <source>
        <dbReference type="ARBA" id="ARBA00023012"/>
    </source>
</evidence>
<organism evidence="16 17">
    <name type="scientific">Acuticoccus sediminis</name>
    <dbReference type="NCBI Taxonomy" id="2184697"/>
    <lineage>
        <taxon>Bacteria</taxon>
        <taxon>Pseudomonadati</taxon>
        <taxon>Pseudomonadota</taxon>
        <taxon>Alphaproteobacteria</taxon>
        <taxon>Hyphomicrobiales</taxon>
        <taxon>Amorphaceae</taxon>
        <taxon>Acuticoccus</taxon>
    </lineage>
</organism>
<dbReference type="CDD" id="cd16922">
    <property type="entry name" value="HATPase_EvgS-ArcB-TorS-like"/>
    <property type="match status" value="1"/>
</dbReference>
<keyword evidence="10 12" id="KW-0472">Membrane</keyword>
<dbReference type="GO" id="GO:0016020">
    <property type="term" value="C:membrane"/>
    <property type="evidence" value="ECO:0007669"/>
    <property type="project" value="UniProtKB-SubCell"/>
</dbReference>
<dbReference type="PRINTS" id="PR00344">
    <property type="entry name" value="BCTRLSENSOR"/>
</dbReference>
<proteinExistence type="predicted"/>
<feature type="domain" description="HAMP" evidence="15">
    <location>
        <begin position="382"/>
        <end position="439"/>
    </location>
</feature>
<dbReference type="InterPro" id="IPR005467">
    <property type="entry name" value="His_kinase_dom"/>
</dbReference>
<dbReference type="Pfam" id="PF02518">
    <property type="entry name" value="HATPase_c"/>
    <property type="match status" value="1"/>
</dbReference>
<dbReference type="InterPro" id="IPR004358">
    <property type="entry name" value="Sig_transdc_His_kin-like_C"/>
</dbReference>
<keyword evidence="9" id="KW-0902">Two-component regulatory system</keyword>
<keyword evidence="5" id="KW-0808">Transferase</keyword>
<dbReference type="AlphaFoldDB" id="A0A8B2NHQ2"/>
<dbReference type="FunFam" id="1.10.287.130:FF:000038">
    <property type="entry name" value="Sensory transduction histidine kinase"/>
    <property type="match status" value="1"/>
</dbReference>
<feature type="coiled-coil region" evidence="11">
    <location>
        <begin position="445"/>
        <end position="472"/>
    </location>
</feature>
<evidence type="ECO:0000256" key="8">
    <source>
        <dbReference type="ARBA" id="ARBA00022840"/>
    </source>
</evidence>
<comment type="catalytic activity">
    <reaction evidence="1">
        <text>ATP + protein L-histidine = ADP + protein N-phospho-L-histidine.</text>
        <dbReference type="EC" id="2.7.13.3"/>
    </reaction>
</comment>
<name>A0A8B2NHQ2_9HYPH</name>
<evidence type="ECO:0000256" key="2">
    <source>
        <dbReference type="ARBA" id="ARBA00004370"/>
    </source>
</evidence>
<dbReference type="SMART" id="SM00091">
    <property type="entry name" value="PAS"/>
    <property type="match status" value="2"/>
</dbReference>
<evidence type="ECO:0000256" key="1">
    <source>
        <dbReference type="ARBA" id="ARBA00000085"/>
    </source>
</evidence>
<dbReference type="RefSeq" id="WP_111350569.1">
    <property type="nucleotide sequence ID" value="NZ_QHHQ01000006.1"/>
</dbReference>
<feature type="domain" description="Histidine kinase" evidence="13">
    <location>
        <begin position="734"/>
        <end position="951"/>
    </location>
</feature>
<dbReference type="EC" id="2.7.13.3" evidence="3"/>
<gene>
    <name evidence="16" type="ORF">DLJ53_25635</name>
</gene>
<dbReference type="CDD" id="cd00082">
    <property type="entry name" value="HisKA"/>
    <property type="match status" value="1"/>
</dbReference>
<evidence type="ECO:0000259" key="13">
    <source>
        <dbReference type="PROSITE" id="PS50109"/>
    </source>
</evidence>
<keyword evidence="6" id="KW-0547">Nucleotide-binding</keyword>
<dbReference type="InterPro" id="IPR003661">
    <property type="entry name" value="HisK_dim/P_dom"/>
</dbReference>
<dbReference type="Pfam" id="PF12860">
    <property type="entry name" value="PAS_7"/>
    <property type="match status" value="1"/>
</dbReference>
<dbReference type="PROSITE" id="PS50112">
    <property type="entry name" value="PAS"/>
    <property type="match status" value="1"/>
</dbReference>
<dbReference type="NCBIfam" id="TIGR00229">
    <property type="entry name" value="sensory_box"/>
    <property type="match status" value="1"/>
</dbReference>
<keyword evidence="11" id="KW-0175">Coiled coil</keyword>
<dbReference type="PROSITE" id="PS50885">
    <property type="entry name" value="HAMP"/>
    <property type="match status" value="1"/>
</dbReference>
<dbReference type="OrthoDB" id="9801651at2"/>
<feature type="domain" description="PAS" evidence="14">
    <location>
        <begin position="593"/>
        <end position="666"/>
    </location>
</feature>
<dbReference type="InterPro" id="IPR035965">
    <property type="entry name" value="PAS-like_dom_sf"/>
</dbReference>
<evidence type="ECO:0000256" key="7">
    <source>
        <dbReference type="ARBA" id="ARBA00022777"/>
    </source>
</evidence>
<dbReference type="Gene3D" id="3.30.565.10">
    <property type="entry name" value="Histidine kinase-like ATPase, C-terminal domain"/>
    <property type="match status" value="1"/>
</dbReference>
<evidence type="ECO:0000256" key="4">
    <source>
        <dbReference type="ARBA" id="ARBA00022553"/>
    </source>
</evidence>
<keyword evidence="4" id="KW-0597">Phosphoprotein</keyword>
<dbReference type="Pfam" id="PF00512">
    <property type="entry name" value="HisKA"/>
    <property type="match status" value="1"/>
</dbReference>
<evidence type="ECO:0000259" key="14">
    <source>
        <dbReference type="PROSITE" id="PS50112"/>
    </source>
</evidence>
<dbReference type="CDD" id="cd00130">
    <property type="entry name" value="PAS"/>
    <property type="match status" value="1"/>
</dbReference>
<evidence type="ECO:0000256" key="5">
    <source>
        <dbReference type="ARBA" id="ARBA00022679"/>
    </source>
</evidence>
<dbReference type="SUPFAM" id="SSF55785">
    <property type="entry name" value="PYP-like sensor domain (PAS domain)"/>
    <property type="match status" value="2"/>
</dbReference>
<keyword evidence="12" id="KW-1133">Transmembrane helix</keyword>
<dbReference type="EMBL" id="QHHQ01000006">
    <property type="protein sequence ID" value="RAH99011.1"/>
    <property type="molecule type" value="Genomic_DNA"/>
</dbReference>
<keyword evidence="12" id="KW-0812">Transmembrane</keyword>
<dbReference type="Gene3D" id="3.30.450.20">
    <property type="entry name" value="PAS domain"/>
    <property type="match status" value="4"/>
</dbReference>
<dbReference type="InterPro" id="IPR003660">
    <property type="entry name" value="HAMP_dom"/>
</dbReference>
<dbReference type="Pfam" id="PF13426">
    <property type="entry name" value="PAS_9"/>
    <property type="match status" value="1"/>
</dbReference>
<accession>A0A8B2NHQ2</accession>
<evidence type="ECO:0000256" key="11">
    <source>
        <dbReference type="SAM" id="Coils"/>
    </source>
</evidence>
<evidence type="ECO:0000256" key="12">
    <source>
        <dbReference type="SAM" id="Phobius"/>
    </source>
</evidence>